<dbReference type="Pfam" id="PF25876">
    <property type="entry name" value="HH_MFP_RND"/>
    <property type="match status" value="1"/>
</dbReference>
<dbReference type="Gene3D" id="2.40.30.170">
    <property type="match status" value="1"/>
</dbReference>
<keyword evidence="2" id="KW-0812">Transmembrane</keyword>
<feature type="domain" description="Multidrug resistance protein MdtA-like barrel-sandwich hybrid" evidence="4">
    <location>
        <begin position="68"/>
        <end position="263"/>
    </location>
</feature>
<feature type="coiled-coil region" evidence="1">
    <location>
        <begin position="107"/>
        <end position="162"/>
    </location>
</feature>
<accession>A0A2W5BVD6</accession>
<evidence type="ECO:0000259" key="5">
    <source>
        <dbReference type="Pfam" id="PF25954"/>
    </source>
</evidence>
<evidence type="ECO:0000313" key="7">
    <source>
        <dbReference type="Proteomes" id="UP000249066"/>
    </source>
</evidence>
<dbReference type="SUPFAM" id="SSF111369">
    <property type="entry name" value="HlyD-like secretion proteins"/>
    <property type="match status" value="3"/>
</dbReference>
<dbReference type="InterPro" id="IPR058792">
    <property type="entry name" value="Beta-barrel_RND_2"/>
</dbReference>
<reference evidence="6 7" key="1">
    <citation type="submission" date="2017-08" db="EMBL/GenBank/DDBJ databases">
        <title>Infants hospitalized years apart are colonized by the same room-sourced microbial strains.</title>
        <authorList>
            <person name="Brooks B."/>
            <person name="Olm M.R."/>
            <person name="Firek B.A."/>
            <person name="Baker R."/>
            <person name="Thomas B.C."/>
            <person name="Morowitz M.J."/>
            <person name="Banfield J.F."/>
        </authorList>
    </citation>
    <scope>NUCLEOTIDE SEQUENCE [LARGE SCALE GENOMIC DNA]</scope>
    <source>
        <strain evidence="6">S2_018_000_R2_101</strain>
    </source>
</reference>
<keyword evidence="2" id="KW-0472">Membrane</keyword>
<dbReference type="Pfam" id="PF25954">
    <property type="entry name" value="Beta-barrel_RND_2"/>
    <property type="match status" value="1"/>
</dbReference>
<dbReference type="EMBL" id="QFNN01000151">
    <property type="protein sequence ID" value="PZO87071.1"/>
    <property type="molecule type" value="Genomic_DNA"/>
</dbReference>
<feature type="transmembrane region" description="Helical" evidence="2">
    <location>
        <begin position="26"/>
        <end position="48"/>
    </location>
</feature>
<dbReference type="PANTHER" id="PTHR30386:SF24">
    <property type="entry name" value="MULTIDRUG RESISTANCE EFFLUX PUMP"/>
    <property type="match status" value="1"/>
</dbReference>
<dbReference type="InterPro" id="IPR050739">
    <property type="entry name" value="MFP"/>
</dbReference>
<evidence type="ECO:0000259" key="4">
    <source>
        <dbReference type="Pfam" id="PF25917"/>
    </source>
</evidence>
<sequence>MTDDRSTPAPEAPPPRFWSPAPRTPLTIGVIILVAIGAVLAILAAWGLPPFRGPIQKTDNAYVRGRTTIIAPQVSGYVSQVLVRDYAQVRAGEVLVRIDDSIYRARVAQAKSDVAAAEAALANSQQAHAARTAALSGQTANVANAEAQLLRARADMARVNDLVKDGSVSVRERDQTLAALRAAEAGVRQAQAGGRIAQEDIRTVDVGRGGLQAQVEAARAQLRLAEINLGYTVIRAPEAGQLGEVSVRLGQFVTNGTQLMALVPPDRWIIANYKEAQTRRMAVGQPVAFTVDALGSRELKGHIQRIAPATGSEFAVLKPDNATGNFVKVPQRIGIRILPDPGQPLAGRLRPGMSVVTVVDTSRDR</sequence>
<dbReference type="InterPro" id="IPR058625">
    <property type="entry name" value="MdtA-like_BSH"/>
</dbReference>
<name>A0A2W5BVD6_9SPHN</name>
<dbReference type="Gene3D" id="2.40.50.100">
    <property type="match status" value="1"/>
</dbReference>
<dbReference type="Gene3D" id="1.10.287.470">
    <property type="entry name" value="Helix hairpin bin"/>
    <property type="match status" value="2"/>
</dbReference>
<protein>
    <submittedName>
        <fullName evidence="6">Secretion protein HlyD</fullName>
    </submittedName>
</protein>
<dbReference type="AlphaFoldDB" id="A0A2W5BVD6"/>
<feature type="domain" description="Multidrug resistance protein MdtA-like alpha-helical hairpin" evidence="3">
    <location>
        <begin position="139"/>
        <end position="193"/>
    </location>
</feature>
<keyword evidence="1" id="KW-0175">Coiled coil</keyword>
<evidence type="ECO:0000259" key="3">
    <source>
        <dbReference type="Pfam" id="PF25876"/>
    </source>
</evidence>
<evidence type="ECO:0000256" key="2">
    <source>
        <dbReference type="SAM" id="Phobius"/>
    </source>
</evidence>
<comment type="caution">
    <text evidence="6">The sequence shown here is derived from an EMBL/GenBank/DDBJ whole genome shotgun (WGS) entry which is preliminary data.</text>
</comment>
<evidence type="ECO:0000313" key="6">
    <source>
        <dbReference type="EMBL" id="PZO87071.1"/>
    </source>
</evidence>
<dbReference type="PRINTS" id="PR01490">
    <property type="entry name" value="RTXTOXIND"/>
</dbReference>
<gene>
    <name evidence="6" type="ORF">DI623_15430</name>
</gene>
<dbReference type="PANTHER" id="PTHR30386">
    <property type="entry name" value="MEMBRANE FUSION SUBUNIT OF EMRAB-TOLC MULTIDRUG EFFLUX PUMP"/>
    <property type="match status" value="1"/>
</dbReference>
<organism evidence="6 7">
    <name type="scientific">Sphingomonas sanxanigenens</name>
    <dbReference type="NCBI Taxonomy" id="397260"/>
    <lineage>
        <taxon>Bacteria</taxon>
        <taxon>Pseudomonadati</taxon>
        <taxon>Pseudomonadota</taxon>
        <taxon>Alphaproteobacteria</taxon>
        <taxon>Sphingomonadales</taxon>
        <taxon>Sphingomonadaceae</taxon>
        <taxon>Sphingomonas</taxon>
    </lineage>
</organism>
<dbReference type="Pfam" id="PF25917">
    <property type="entry name" value="BSH_RND"/>
    <property type="match status" value="1"/>
</dbReference>
<evidence type="ECO:0000256" key="1">
    <source>
        <dbReference type="SAM" id="Coils"/>
    </source>
</evidence>
<keyword evidence="2" id="KW-1133">Transmembrane helix</keyword>
<proteinExistence type="predicted"/>
<feature type="domain" description="CusB-like beta-barrel" evidence="5">
    <location>
        <begin position="268"/>
        <end position="310"/>
    </location>
</feature>
<dbReference type="Proteomes" id="UP000249066">
    <property type="component" value="Unassembled WGS sequence"/>
</dbReference>
<dbReference type="InterPro" id="IPR058624">
    <property type="entry name" value="MdtA-like_HH"/>
</dbReference>